<gene>
    <name evidence="7" type="ORF">GCM10022381_04130</name>
</gene>
<dbReference type="EMBL" id="BAABCN010000002">
    <property type="protein sequence ID" value="GAA3863274.1"/>
    <property type="molecule type" value="Genomic_DNA"/>
</dbReference>
<evidence type="ECO:0000256" key="4">
    <source>
        <dbReference type="ARBA" id="ARBA00022989"/>
    </source>
</evidence>
<sequence length="268" mass="28506">MNGISVGGSAISSPLARRNPTVKLALLFLVSCVLLVVFDPVTPTVLYLSGLLTVLVFAEIPARTLLLSHLPFLGFALGLLIVNALSRPGDVLVEAEGVRVTTQGLYLGAALAMRTLAIGILSIAFVATTDGVALMTSLNQHARLSAPVTYAVLAGYRMLQRMPREWQTIRQAQAVREPLRADGTVRFGVRNYSRAAFALLVASIRRGERTAQSLESRGLGLHPRSVWRPIALGRADWLMFGGVVVTVLGVVAVLAACGLVRGPAMLAS</sequence>
<keyword evidence="5 6" id="KW-0472">Membrane</keyword>
<keyword evidence="2" id="KW-1003">Cell membrane</keyword>
<name>A0ABP7K3F8_9MICO</name>
<evidence type="ECO:0000313" key="8">
    <source>
        <dbReference type="Proteomes" id="UP001501803"/>
    </source>
</evidence>
<dbReference type="PANTHER" id="PTHR34857">
    <property type="entry name" value="SLL0384 PROTEIN"/>
    <property type="match status" value="1"/>
</dbReference>
<evidence type="ECO:0000256" key="2">
    <source>
        <dbReference type="ARBA" id="ARBA00022475"/>
    </source>
</evidence>
<accession>A0ABP7K3F8</accession>
<proteinExistence type="predicted"/>
<feature type="transmembrane region" description="Helical" evidence="6">
    <location>
        <begin position="67"/>
        <end position="85"/>
    </location>
</feature>
<comment type="caution">
    <text evidence="7">The sequence shown here is derived from an EMBL/GenBank/DDBJ whole genome shotgun (WGS) entry which is preliminary data.</text>
</comment>
<dbReference type="RefSeq" id="WP_345061785.1">
    <property type="nucleotide sequence ID" value="NZ_BAABCN010000002.1"/>
</dbReference>
<keyword evidence="3 6" id="KW-0812">Transmembrane</keyword>
<evidence type="ECO:0000256" key="3">
    <source>
        <dbReference type="ARBA" id="ARBA00022692"/>
    </source>
</evidence>
<keyword evidence="4 6" id="KW-1133">Transmembrane helix</keyword>
<evidence type="ECO:0000256" key="1">
    <source>
        <dbReference type="ARBA" id="ARBA00004141"/>
    </source>
</evidence>
<keyword evidence="8" id="KW-1185">Reference proteome</keyword>
<dbReference type="PANTHER" id="PTHR34857:SF2">
    <property type="entry name" value="SLL0384 PROTEIN"/>
    <property type="match status" value="1"/>
</dbReference>
<dbReference type="Proteomes" id="UP001501803">
    <property type="component" value="Unassembled WGS sequence"/>
</dbReference>
<evidence type="ECO:0008006" key="9">
    <source>
        <dbReference type="Google" id="ProtNLM"/>
    </source>
</evidence>
<feature type="transmembrane region" description="Helical" evidence="6">
    <location>
        <begin position="21"/>
        <end position="38"/>
    </location>
</feature>
<dbReference type="InterPro" id="IPR051611">
    <property type="entry name" value="ECF_transporter_component"/>
</dbReference>
<feature type="transmembrane region" description="Helical" evidence="6">
    <location>
        <begin position="105"/>
        <end position="127"/>
    </location>
</feature>
<evidence type="ECO:0000313" key="7">
    <source>
        <dbReference type="EMBL" id="GAA3863274.1"/>
    </source>
</evidence>
<evidence type="ECO:0000256" key="6">
    <source>
        <dbReference type="SAM" id="Phobius"/>
    </source>
</evidence>
<evidence type="ECO:0000256" key="5">
    <source>
        <dbReference type="ARBA" id="ARBA00023136"/>
    </source>
</evidence>
<protein>
    <recommendedName>
        <fullName evidence="9">Energy-coupling factor transporter transmembrane protein EcfT</fullName>
    </recommendedName>
</protein>
<dbReference type="Pfam" id="PF02361">
    <property type="entry name" value="CbiQ"/>
    <property type="match status" value="1"/>
</dbReference>
<dbReference type="InterPro" id="IPR003339">
    <property type="entry name" value="ABC/ECF_trnsptr_transmembrane"/>
</dbReference>
<reference evidence="8" key="1">
    <citation type="journal article" date="2019" name="Int. J. Syst. Evol. Microbiol.">
        <title>The Global Catalogue of Microorganisms (GCM) 10K type strain sequencing project: providing services to taxonomists for standard genome sequencing and annotation.</title>
        <authorList>
            <consortium name="The Broad Institute Genomics Platform"/>
            <consortium name="The Broad Institute Genome Sequencing Center for Infectious Disease"/>
            <person name="Wu L."/>
            <person name="Ma J."/>
        </authorList>
    </citation>
    <scope>NUCLEOTIDE SEQUENCE [LARGE SCALE GENOMIC DNA]</scope>
    <source>
        <strain evidence="8">JCM 17021</strain>
    </source>
</reference>
<organism evidence="7 8">
    <name type="scientific">Leifsonia kafniensis</name>
    <dbReference type="NCBI Taxonomy" id="475957"/>
    <lineage>
        <taxon>Bacteria</taxon>
        <taxon>Bacillati</taxon>
        <taxon>Actinomycetota</taxon>
        <taxon>Actinomycetes</taxon>
        <taxon>Micrococcales</taxon>
        <taxon>Microbacteriaceae</taxon>
        <taxon>Leifsonia</taxon>
    </lineage>
</organism>
<dbReference type="CDD" id="cd16914">
    <property type="entry name" value="EcfT"/>
    <property type="match status" value="1"/>
</dbReference>
<feature type="transmembrane region" description="Helical" evidence="6">
    <location>
        <begin position="237"/>
        <end position="261"/>
    </location>
</feature>
<comment type="subcellular location">
    <subcellularLocation>
        <location evidence="1">Membrane</location>
        <topology evidence="1">Multi-pass membrane protein</topology>
    </subcellularLocation>
</comment>